<feature type="compositionally biased region" description="Basic residues" evidence="1">
    <location>
        <begin position="272"/>
        <end position="284"/>
    </location>
</feature>
<feature type="compositionally biased region" description="Basic and acidic residues" evidence="1">
    <location>
        <begin position="707"/>
        <end position="720"/>
    </location>
</feature>
<feature type="region of interest" description="Disordered" evidence="1">
    <location>
        <begin position="762"/>
        <end position="832"/>
    </location>
</feature>
<dbReference type="PANTHER" id="PTHR22605:SF1">
    <property type="entry name" value="RZ-TYPE DOMAIN-CONTAINING PROTEIN"/>
    <property type="match status" value="1"/>
</dbReference>
<gene>
    <name evidence="3" type="ORF">MGAL_10B058132</name>
</gene>
<accession>A0A8B6DB60</accession>
<feature type="compositionally biased region" description="Polar residues" evidence="1">
    <location>
        <begin position="373"/>
        <end position="382"/>
    </location>
</feature>
<evidence type="ECO:0000256" key="1">
    <source>
        <dbReference type="SAM" id="MobiDB-lite"/>
    </source>
</evidence>
<dbReference type="InterPro" id="IPR031248">
    <property type="entry name" value="RNF213"/>
</dbReference>
<feature type="domain" description="AAA+ ATPase" evidence="2">
    <location>
        <begin position="3072"/>
        <end position="3209"/>
    </location>
</feature>
<dbReference type="GO" id="GO:0003677">
    <property type="term" value="F:DNA binding"/>
    <property type="evidence" value="ECO:0007669"/>
    <property type="project" value="InterPro"/>
</dbReference>
<feature type="compositionally biased region" description="Polar residues" evidence="1">
    <location>
        <begin position="573"/>
        <end position="585"/>
    </location>
</feature>
<dbReference type="SMART" id="SM00384">
    <property type="entry name" value="AT_hook"/>
    <property type="match status" value="6"/>
</dbReference>
<feature type="region of interest" description="Disordered" evidence="1">
    <location>
        <begin position="854"/>
        <end position="876"/>
    </location>
</feature>
<feature type="domain" description="AAA+ ATPase" evidence="2">
    <location>
        <begin position="2755"/>
        <end position="2878"/>
    </location>
</feature>
<organism evidence="3 4">
    <name type="scientific">Mytilus galloprovincialis</name>
    <name type="common">Mediterranean mussel</name>
    <dbReference type="NCBI Taxonomy" id="29158"/>
    <lineage>
        <taxon>Eukaryota</taxon>
        <taxon>Metazoa</taxon>
        <taxon>Spiralia</taxon>
        <taxon>Lophotrochozoa</taxon>
        <taxon>Mollusca</taxon>
        <taxon>Bivalvia</taxon>
        <taxon>Autobranchia</taxon>
        <taxon>Pteriomorphia</taxon>
        <taxon>Mytilida</taxon>
        <taxon>Mytiloidea</taxon>
        <taxon>Mytilidae</taxon>
        <taxon>Mytilinae</taxon>
        <taxon>Mytilus</taxon>
    </lineage>
</organism>
<feature type="region of interest" description="Disordered" evidence="1">
    <location>
        <begin position="205"/>
        <end position="302"/>
    </location>
</feature>
<protein>
    <recommendedName>
        <fullName evidence="2">AAA+ ATPase domain-containing protein</fullName>
    </recommendedName>
</protein>
<dbReference type="GO" id="GO:0004842">
    <property type="term" value="F:ubiquitin-protein transferase activity"/>
    <property type="evidence" value="ECO:0007669"/>
    <property type="project" value="InterPro"/>
</dbReference>
<dbReference type="EMBL" id="UYJE01003050">
    <property type="protein sequence ID" value="VDI16169.1"/>
    <property type="molecule type" value="Genomic_DNA"/>
</dbReference>
<feature type="region of interest" description="Disordered" evidence="1">
    <location>
        <begin position="669"/>
        <end position="720"/>
    </location>
</feature>
<dbReference type="GO" id="GO:0016887">
    <property type="term" value="F:ATP hydrolysis activity"/>
    <property type="evidence" value="ECO:0007669"/>
    <property type="project" value="InterPro"/>
</dbReference>
<dbReference type="Proteomes" id="UP000596742">
    <property type="component" value="Unassembled WGS sequence"/>
</dbReference>
<comment type="caution">
    <text evidence="3">The sequence shown here is derived from an EMBL/GenBank/DDBJ whole genome shotgun (WGS) entry which is preliminary data.</text>
</comment>
<feature type="region of interest" description="Disordered" evidence="1">
    <location>
        <begin position="4245"/>
        <end position="4272"/>
    </location>
</feature>
<feature type="compositionally biased region" description="Acidic residues" evidence="1">
    <location>
        <begin position="456"/>
        <end position="470"/>
    </location>
</feature>
<dbReference type="SUPFAM" id="SSF52540">
    <property type="entry name" value="P-loop containing nucleoside triphosphate hydrolases"/>
    <property type="match status" value="2"/>
</dbReference>
<dbReference type="Gene3D" id="3.40.50.300">
    <property type="entry name" value="P-loop containing nucleotide triphosphate hydrolases"/>
    <property type="match status" value="2"/>
</dbReference>
<evidence type="ECO:0000313" key="4">
    <source>
        <dbReference type="Proteomes" id="UP000596742"/>
    </source>
</evidence>
<feature type="region of interest" description="Disordered" evidence="1">
    <location>
        <begin position="1"/>
        <end position="44"/>
    </location>
</feature>
<evidence type="ECO:0000313" key="3">
    <source>
        <dbReference type="EMBL" id="VDI16169.1"/>
    </source>
</evidence>
<keyword evidence="4" id="KW-1185">Reference proteome</keyword>
<dbReference type="PANTHER" id="PTHR22605">
    <property type="entry name" value="RZ-TYPE DOMAIN-CONTAINING PROTEIN"/>
    <property type="match status" value="1"/>
</dbReference>
<feature type="region of interest" description="Disordered" evidence="1">
    <location>
        <begin position="347"/>
        <end position="598"/>
    </location>
</feature>
<dbReference type="PRINTS" id="PR00929">
    <property type="entry name" value="ATHOOK"/>
</dbReference>
<dbReference type="InterPro" id="IPR003593">
    <property type="entry name" value="AAA+_ATPase"/>
</dbReference>
<reference evidence="3" key="1">
    <citation type="submission" date="2018-11" db="EMBL/GenBank/DDBJ databases">
        <authorList>
            <person name="Alioto T."/>
            <person name="Alioto T."/>
        </authorList>
    </citation>
    <scope>NUCLEOTIDE SEQUENCE</scope>
</reference>
<feature type="compositionally biased region" description="Polar residues" evidence="1">
    <location>
        <begin position="4245"/>
        <end position="4269"/>
    </location>
</feature>
<feature type="compositionally biased region" description="Basic and acidic residues" evidence="1">
    <location>
        <begin position="293"/>
        <end position="302"/>
    </location>
</feature>
<evidence type="ECO:0000259" key="2">
    <source>
        <dbReference type="SMART" id="SM00382"/>
    </source>
</evidence>
<dbReference type="InterPro" id="IPR027417">
    <property type="entry name" value="P-loop_NTPase"/>
</dbReference>
<feature type="compositionally biased region" description="Polar residues" evidence="1">
    <location>
        <begin position="14"/>
        <end position="30"/>
    </location>
</feature>
<dbReference type="CDD" id="cd00009">
    <property type="entry name" value="AAA"/>
    <property type="match status" value="1"/>
</dbReference>
<dbReference type="OrthoDB" id="2400221at2759"/>
<proteinExistence type="predicted"/>
<dbReference type="SMART" id="SM00382">
    <property type="entry name" value="AAA"/>
    <property type="match status" value="2"/>
</dbReference>
<feature type="compositionally biased region" description="Polar residues" evidence="1">
    <location>
        <begin position="421"/>
        <end position="436"/>
    </location>
</feature>
<feature type="compositionally biased region" description="Basic and acidic residues" evidence="1">
    <location>
        <begin position="210"/>
        <end position="224"/>
    </location>
</feature>
<sequence length="5496" mass="631893">MTVIKRQGEPVTGLTCSEQDNGSQVTSQELQDIGHTETEKSGSISFVSSEIGCQTNTDLASDDEEVMETDVKVNKAVKKDCPVLEKVDSSSEESSLENIDDVELMPVLTIESPMKEQLNVSIEDTENAKRILKIDDGQKTDSVDMLSENEKLKTSTSNVDLKEDIYEPPKNFAMRNSETYILHEETGDFIPKVDSPIKEVISLSSEDEVENVKNKSRPQHESTDTHQCAPSKDRNVFEVLNLSVESDENEKQKTEILKGLGLERTPSPKREKQPRKSYPLRHRQIFSDEEAQMEEKPLHDKLSEKIKAESLAKSTPGEEGPFKCPTCKRHYRTKESYNMHVSSCDFDISSTTDEEDEPETTSRGGRYPMRGTTIAQTVVSQVDEQERKSITKKPGRPGQRFNMSPKVVLDRLSPSRCSIPLKTSSSNLKENPSRTTSIKRGRGRPPKIAVTHQDDEQAEELSDSVQESEELTTSTVIKRGRGRPPKIAVTPQEDEQTKELSDSMLESEELTTDANKEKRKRGRPPLHKTPEIKSGSSQQSLELSCPEQDTEKRKRGRPPLHKLLESTEKSECSNDSTSLSGQSTPRGRGRPPKSSLVQSKISNIRDKYRRHQRSKSDGLIATKRHLDSSEVSDNPYARQYLFKKTSLNYNTKQSLLSSSKISRRSLQLMSCKSSAQTQRRRHFTDSESMNMKSVSKRRVSSASSSSKDLDKSANDQDLENMEKLASLEKQINRKRGRPRKKPLCFKSDIEVDLEKHDHSEAKEVVCDEKEDKISSKDDKENDKSDMFGSTEVRKSDEKEIKNKQEIESETDSKSEEICSSKDVQSDSDTKSDICSKVDNKIETKTEVENTLDTEVDGKSEINSDTATLSDQDMKSEDISEMEDALDKEIKQEILDEERQKLTSTQRQNIRPFNVCTTLKLENLVRWYSQTEPTHVLLHYNNNIVHMNKLPCTKLWETYVSPSEKKIEFWIEEYGNESFLPKDTQGNKSPLYSAYSSVKYVFLHMSKIDDSDGILYCSAVCENLRYIINNIAEENPREAVLQLESVMKDSGLPIHVGLHLQQQNLCLEDIKWILQELTINDNNAVFYCYLIHLLVADLSILYNDKVVDIKSAHTIFKAFTNISRKDIPTHCLQRAANVMQYVCIVLYKDEASLLLLFSSTYRFFGDRVFLEILENNFTQGKEVLDIYKPTTKFNCSEFIELLYNHALASKLTTKLVKQIFRHLPIAQQIDFLEKNKKYDLHKDLYGAMELSLSHKIIRKMLSSGKKGDLNEVLRLWKKSGALCVHCTKPNLSFPENSIVDALEFEEKMMSYKGVNHLFDVLKEGILFQSSVLQFKLLKLLSRSKNNDLQQLFFDLLNLKQHLTLNEDKMCRIIETCFSNILQHFRTKTGNEKEKVFAYYCHYNRVFGTVYVTKHSSIQRKLEDLILDVLRKCTLRTMILAIPDIEAAQSCVNIYQKHINKILLERYKMESLNKIINDICGPSQLTVETRSVLNVIQTILDRVEISEDESDENVFAKMIDGSKFWIYILNAEGKMADKMKQHTKVKKVETTIKNTMHDINEQSIHCRFLLLIKDNSEESKNLLHCITDETGKLNETLLQSIQNLSNYQSNLTLVDSTLRKLRGLLNKSTQSSLTKSMEYVEGIKDDLLHGRITANGLSSERFDIQIAQDIADFCKHLENVLVTRVFRNIARQCLENKEAELKQTENSIEYDVCRKLSKSLLLDDPNLGYHDVSPFSLRFSLKIVEILATDCIRRYQQLWLDFGLETDHTLADMEAIFNGVDDMVREIKQAERACLFKMKEDKRQSLIQFSKIPAYRHTMDIIKIAAKAFKFDNHDSIYFETMHKFESLLSENLSGVTLKDIVPVLKEIDSVDSILSEDIKNIVQALKKSSAFLDFLQEVVDDDLRNLIDAVEEHSEQYVQESTVSDLIEIKRFLHPILKGNVSEKIGDLFELLQRQIDNIGNNNIPGKIAICSENLHSLKALYRNVANRGERTVEVIENILQKGAFHFFLKSRACDVAVEYKHLKKTYEHSSADLSDLRSRALLLMNAEDRDKNKTKSIRKGQLEKFVHSVDEALEIAALCLQLKQAGHFNFSRYDEICRREHMKKLKLHLQCQYEEWKSKIQSCRLKYYYLNFLYADQLYQLYYFLREDKRNAIVVTAILRFIDPSMGDLEHMTAIYNNITTSANSDNINVLENIGKTLDKLYRGLHKTSLHFLECQGHTKITDKVQPGIPYITSLAKESPLVIRTLLALYSNTTGLFPQAKQVLFCRRDTTFEEISLLLNRCIHEKCQESSMRSLYSIANIEMLQPQIQFDLHNEIRRLPKGEGYLLCLTCRGHENQPFLDQFSDMLSRPSPLSELVLKQFMVEHWSHVTIVTSEVPGLGKSEFIQRKAIYMKKRSVCVHISGPFNRLSIIEDIIRLRPKKYHVLHLDIGAVSDPAELDLFLFELIVLRHISAGSTAYALSYDYIFIEIANTINDELNNSLPTIKCFQREHLQWMGYQNLRVSSEINSPIQVVCHYLKSLDDGLVDTRDLYFTGPKALEPLDKTACGKILERHFQSSGDMSFTIMNVFINVLADQLKKLSSSVFFRTPNLMSMLKENVSPTVKSSLIKALENVSKDFASRSVNACRSAQAESVIGKSSDSSADILAERTAGMIRWEDSNHLVVLFHQNVQTVSALYRNVHDVPQSVQKLFESQVKNKLVDFKEKSSDELKTQLLMLTRRSSIRMNTTGLQNVMSNYVLTPDNLLKMVLISLRVNSKVPVLIMGETGCGKTSLISFLAKICGVNFDVFGIHAGIDDSDITTKFYEVNQNALKNISEQYWLFLDEINTCNHLGLITDLLCHRMFIGKDLAPNLTLLAACNPYRLRDEKDILTTGLQGKIKQDELSRLVYRVHPLPETLIDYVWDYGSLSKDDEVLYISKMVDNVFSEAILTRLLADLLVKSQRFVRAVENNDYCVSLRDVDRCRKLVQWFDKFLLKKNHINSDRDRKVRAIILGLAICYHSRFPEGNKRKNYRQEVQRCLCSMLSYKITEDDILNHILTEQKDILNLMTELPPGTALNTALQENVFMLLVCILNKIPIFLVGKPGCSKSLSMQLIRSNLRGKDSSTPLFQDMPQLFCVSFQGSESSTSDGIIKVFEKAEKYQLHNDERDVLSVVILDEIGLAEISKFNPLKVLHGLIERQDEQLKVAVVGISNWALDAAKMNRAIHLSRPDMDLDDLIYTGKSISESMIPSQEVGAFSLDKKHTSDQQADRTELLEGIAKAYNEYYLHELKFPNFHGLRDFYSLIKYLGRNIDIRENTDSNEVCEVILTGILRNFGGLPTEKNKILEIFRKYTLGITLKEIPVIKLIVENIRDNSCRHLMLITNGDAVISILENQLNELRMPFDIIFGSRFEDDLTDAYNYRILSRIILCMEQGMVLILKDLESIYGSLYDMLNQNYTVVGKKKHCRVALGHYSNPMCQVHDNFKCVVLVEESKLDYSDPPFLNRFEKQQVTFSDFLDKESMKEAVDELDREMVNFCTIPDHSFSPYDLIPSYSQNLLISLLIRSQQLVKCTPSIATVKQLAFDTLLWLIPPEVIIRSTESVFSKSKTPSEINQTINKYIKLPIHNGLCHYFDILHFESTDKAEQTDPADDILKKETDSDTVDAKYLDIAQCTLIDTQKTDNPILDETKLIEEDTDIENEIFTNSFKEQTQVWEEKTQLNLFADKEMASGYDSNERKGKLDSCAYLNVVNTFSGINALIDTFSQWQKLQREKMAIFRSEKQFSLTVEEFFKSDNNIFLLHCINSTESQHLLLVKGIIEKHIRTQKIDLCKEGKYICIVVHLERNGSNNIPLTFLSGWRLLFIDSIRTPRTFLEQFRSVDQVQIVSERRPLDDYIRNMILWAFSRINFTSKHISVQTIEDLITRMKSSSEIITTIEAYIISWITKRSFGYDLQNFGSTSWCFDVAKNPYELLKAGSFIDALEHSIQEIIRLPLTLFIFKLVEQNLLNPLFVEDASTPERKLIWKQMVLSGHYISTDDIPPPSGPECYLCSSDPLNFYMPCSQLLMMQIDSRKNEYLAIIGRIRIENSIDPDEEMPNDLFENTTTSCIDFICHEAFYISEEFTYTDRNKDFIRDFCNYNSFAILSETNELQRINIFKWALSNFIDLGKLENADFLCLVSNMHAGLWVYGQVINAICELVNLLIRSIDISILPIPAMSWFKEFVNEASYFVTQNNEIQHDNEHLSISCNDSSEMNEYELKTLNNVSTHDVESSNISDSSGTANNSYIGANNKPSRNNENDMIARLRDAKMQPGSDMIQNKSSSMSREQLVKHVCLSLLPTREVLKDLDINEWLCLIRNVLPLAQSVHDDSCELTALKFCQDLVDVSVVNQNIPVTDINDLGHCILECYGNLDSTNVCKCLYRILRNLKFKTSLEEGKFQKLFCSYILRCLISAPGNTEPLKFVLREITRKTFLDQTLKYFGQVVKFAVIIDLSENKDIYVNMLKDEDSFEDEENFSFCFDYYLTNLVITNTDNLSLPVLLLDTLEHYAFDEYLTIENLKSVDSSSNEILQCLSQSCQIMETADFCLKFIVALAFIRKFMALFVDLLESTKYNCCTFPILSQHINSAMDVSTKSEYRELLSSEILHLFMKHIDQRMGHQHIQNICRRVESYISVFQNIQWETKYVEKSSVFNPLFLHLDKECYNLFLTQISSVGHKNNKLNELLSERNGIWNFVCLLTQSCFMTKCLRERNDSETQVAEQISNLVQKLQITDEIKNLINKMLGRMNFKHNIFNLSVMVESPQTQIISVIIHLACIVGNLASHDNFWYQLIMKPRSIASCNVPYTRFKNVHENESSNEFSVIPNVAGHILQFLLHGSLVLSSELETISLEDVKNSVGFDSGDIKDYLEMQLQQYWQSLENVLQLNSNDLCILLHSILFKSLNLFTVKHQCEDVEDTYTRFMTDQECLIHQIVMERYIIIQESKQHSASLYDKSETSIENCVLEITPCQSSSNMTFVTQLFRVYKKPSKLIMLSDLHMKTKKEFPFLRLVIENLNKLCLPQKMLSILKWHLTLVTYVSNKYRKVDFKDVTVSKLIANEHDDKRREVLKLSFESFKNDWNEIRSRQWQLLNTEDTILLESMQPMTKMNYAAICGEKSQLQIVINGLAKIQNNFLCLAHSLKSIKETPKTVPLLDVRSKDLLRFQWNDHYLQFSQCDSRYGFSQKIDFDYEKIEQEMQAEVLFGKCFIDVKVLPKITFTDDLFRNTIELLKELQSNLDQYPLTSDIKKEVEQKSERDASQISDLLTHTGIVLSLIRKTGAQSEQPISEYLQRWETVFGISSLESNIFPEEIKIGHIITFYQWLEELNGENLANLLGDTYRMQLPREGRDCLLRFSKGNMKSIEKLAHAVKVFVHRCLSSSDNVIRPDQSLIDYLCDEHFWWKDDFENGYVLCECEHLRLSLKELLSPAIQVEHICEALQCIMELLEDSKQKDARAQGISIGYQTTGLNELPKRARSKAAAKKFMKT</sequence>
<dbReference type="InterPro" id="IPR017956">
    <property type="entry name" value="AT_hook_DNA-bd_motif"/>
</dbReference>
<name>A0A8B6DB60_MYTGA</name>
<feature type="compositionally biased region" description="Basic and acidic residues" evidence="1">
    <location>
        <begin position="562"/>
        <end position="572"/>
    </location>
</feature>
<feature type="compositionally biased region" description="Basic residues" evidence="1">
    <location>
        <begin position="517"/>
        <end position="526"/>
    </location>
</feature>